<gene>
    <name evidence="6" type="primary">gabD4</name>
    <name evidence="6" type="ordered locus">RALTA_B1338</name>
</gene>
<reference evidence="6 7" key="1">
    <citation type="journal article" date="2008" name="Genome Res.">
        <title>Genome sequence of the beta-rhizobium Cupriavidus taiwanensis and comparative genomics of rhizobia.</title>
        <authorList>
            <person name="Amadou C."/>
            <person name="Pascal G."/>
            <person name="Mangenot S."/>
            <person name="Glew M."/>
            <person name="Bontemps C."/>
            <person name="Capela D."/>
            <person name="Carrere S."/>
            <person name="Cruveiller S."/>
            <person name="Dossat C."/>
            <person name="Lajus A."/>
            <person name="Marchetti M."/>
            <person name="Poinsot V."/>
            <person name="Rouy Z."/>
            <person name="Servin B."/>
            <person name="Saad M."/>
            <person name="Schenowitz C."/>
            <person name="Barbe V."/>
            <person name="Batut J."/>
            <person name="Medigue C."/>
            <person name="Masson-Boivin C."/>
        </authorList>
    </citation>
    <scope>NUCLEOTIDE SEQUENCE [LARGE SCALE GENOMIC DNA]</scope>
    <source>
        <strain evidence="7">DSM 17343 / BCRC 17206 / CCUG 44338 / CIP 107171 / LMG 19424 / R1</strain>
    </source>
</reference>
<evidence type="ECO:0000256" key="1">
    <source>
        <dbReference type="ARBA" id="ARBA00009986"/>
    </source>
</evidence>
<dbReference type="PANTHER" id="PTHR43353:SF5">
    <property type="entry name" value="SUCCINATE-SEMIALDEHYDE DEHYDROGENASE, MITOCHONDRIAL"/>
    <property type="match status" value="1"/>
</dbReference>
<organism evidence="6 7">
    <name type="scientific">Cupriavidus taiwanensis (strain DSM 17343 / BCRC 17206 / CCUG 44338 / CIP 107171 / LMG 19424 / R1)</name>
    <name type="common">Ralstonia taiwanensis (strain LMG 19424)</name>
    <dbReference type="NCBI Taxonomy" id="977880"/>
    <lineage>
        <taxon>Bacteria</taxon>
        <taxon>Pseudomonadati</taxon>
        <taxon>Pseudomonadota</taxon>
        <taxon>Betaproteobacteria</taxon>
        <taxon>Burkholderiales</taxon>
        <taxon>Burkholderiaceae</taxon>
        <taxon>Cupriavidus</taxon>
    </lineage>
</organism>
<sequence length="490" mass="52295">MPAYTETTMLNLQDSSLLRQQCLIDGRWIDGERNIDVTNPATGERVGQVPQLGAAETRQAIEAANRALPAWRARTAKDRSALLRKWFELILANQEDLARIMTAEQGKPITEARGEIAYAASFIEWFAEEGKRVYGDTIPAPVSNQRIVVTKEPVGVCAAITPWNFPAAMITRKAGPALAVGCTMVLKPASQTPLTALALVALAERAGIPAGVLSVVTGSASAIGGEMSSNPLVRKLTFTGSTEVGRVLMAQTAATIKKVSMELGGNAPFIVFDDADLDAAVEGAIVSKYRNAGQTCVCANRIYVQSGVYEAFAQKLVAAVAALKVGNGMEDGVRIGPLIDDKAVAKVEEHIADALGKGARLLQGGQRHALGHSFFQPTVLADVAPGMLVAREETFGPLAPLFRFDTEDDVVAMANDTEFGLASYFYARDLGRVWRVSERLEYGMVGVNTGLISNEVAPFGGVKQSGVGREGSHYGIDDYLVIKYTCMAGI</sequence>
<dbReference type="InterPro" id="IPR016163">
    <property type="entry name" value="Ald_DH_C"/>
</dbReference>
<dbReference type="NCBIfam" id="NF008415">
    <property type="entry name" value="PRK11241.1"/>
    <property type="match status" value="1"/>
</dbReference>
<dbReference type="AlphaFoldDB" id="B3RAL3"/>
<dbReference type="Gene3D" id="3.40.309.10">
    <property type="entry name" value="Aldehyde Dehydrogenase, Chain A, domain 2"/>
    <property type="match status" value="1"/>
</dbReference>
<dbReference type="InterPro" id="IPR016162">
    <property type="entry name" value="Ald_DH_N"/>
</dbReference>
<dbReference type="PANTHER" id="PTHR43353">
    <property type="entry name" value="SUCCINATE-SEMIALDEHYDE DEHYDROGENASE, MITOCHONDRIAL"/>
    <property type="match status" value="1"/>
</dbReference>
<dbReference type="InterPro" id="IPR016161">
    <property type="entry name" value="Ald_DH/histidinol_DH"/>
</dbReference>
<protein>
    <submittedName>
        <fullName evidence="6">Succinate-semialdehyde dehydrogenase I, NADP-dependent</fullName>
        <ecNumber evidence="6">1.2.1.16</ecNumber>
    </submittedName>
</protein>
<keyword evidence="2 4" id="KW-0560">Oxidoreductase</keyword>
<dbReference type="GO" id="GO:0009450">
    <property type="term" value="P:gamma-aminobutyric acid catabolic process"/>
    <property type="evidence" value="ECO:0007669"/>
    <property type="project" value="InterPro"/>
</dbReference>
<evidence type="ECO:0000256" key="3">
    <source>
        <dbReference type="PROSITE-ProRule" id="PRU10007"/>
    </source>
</evidence>
<feature type="active site" evidence="3">
    <location>
        <position position="262"/>
    </location>
</feature>
<keyword evidence="7" id="KW-1185">Reference proteome</keyword>
<evidence type="ECO:0000313" key="6">
    <source>
        <dbReference type="EMBL" id="CAQ71938.1"/>
    </source>
</evidence>
<dbReference type="EMBL" id="CU633750">
    <property type="protein sequence ID" value="CAQ71938.1"/>
    <property type="molecule type" value="Genomic_DNA"/>
</dbReference>
<dbReference type="InterPro" id="IPR010102">
    <property type="entry name" value="Succ_semiAld_DH"/>
</dbReference>
<dbReference type="NCBIfam" id="TIGR01780">
    <property type="entry name" value="SSADH"/>
    <property type="match status" value="1"/>
</dbReference>
<accession>B3RAL3</accession>
<feature type="domain" description="Aldehyde dehydrogenase" evidence="5">
    <location>
        <begin position="28"/>
        <end position="483"/>
    </location>
</feature>
<dbReference type="Gene3D" id="3.40.605.10">
    <property type="entry name" value="Aldehyde Dehydrogenase, Chain A, domain 1"/>
    <property type="match status" value="1"/>
</dbReference>
<dbReference type="Proteomes" id="UP000001692">
    <property type="component" value="Chromosome 2"/>
</dbReference>
<dbReference type="KEGG" id="cti:RALTA_B1338"/>
<evidence type="ECO:0000313" key="7">
    <source>
        <dbReference type="Proteomes" id="UP000001692"/>
    </source>
</evidence>
<dbReference type="Pfam" id="PF00171">
    <property type="entry name" value="Aldedh"/>
    <property type="match status" value="1"/>
</dbReference>
<dbReference type="PROSITE" id="PS00687">
    <property type="entry name" value="ALDEHYDE_DEHYDR_GLU"/>
    <property type="match status" value="1"/>
</dbReference>
<dbReference type="eggNOG" id="COG1012">
    <property type="taxonomic scope" value="Bacteria"/>
</dbReference>
<evidence type="ECO:0000256" key="2">
    <source>
        <dbReference type="ARBA" id="ARBA00023002"/>
    </source>
</evidence>
<dbReference type="FunFam" id="3.40.605.10:FF:000005">
    <property type="entry name" value="Succinate-semialdehyde dehydrogenase I"/>
    <property type="match status" value="1"/>
</dbReference>
<dbReference type="PROSITE" id="PS00070">
    <property type="entry name" value="ALDEHYDE_DEHYDR_CYS"/>
    <property type="match status" value="1"/>
</dbReference>
<dbReference type="InterPro" id="IPR050740">
    <property type="entry name" value="Aldehyde_DH_Superfamily"/>
</dbReference>
<comment type="similarity">
    <text evidence="1 4">Belongs to the aldehyde dehydrogenase family.</text>
</comment>
<proteinExistence type="inferred from homology"/>
<dbReference type="CDD" id="cd07103">
    <property type="entry name" value="ALDH_F5_SSADH_GabD"/>
    <property type="match status" value="1"/>
</dbReference>
<dbReference type="EC" id="1.2.1.16" evidence="6"/>
<dbReference type="InterPro" id="IPR015590">
    <property type="entry name" value="Aldehyde_DH_dom"/>
</dbReference>
<dbReference type="FunFam" id="3.40.309.10:FF:000004">
    <property type="entry name" value="Succinate-semialdehyde dehydrogenase I"/>
    <property type="match status" value="1"/>
</dbReference>
<dbReference type="InterPro" id="IPR016160">
    <property type="entry name" value="Ald_DH_CS_CYS"/>
</dbReference>
<evidence type="ECO:0000259" key="5">
    <source>
        <dbReference type="Pfam" id="PF00171"/>
    </source>
</evidence>
<dbReference type="GO" id="GO:0005829">
    <property type="term" value="C:cytosol"/>
    <property type="evidence" value="ECO:0007669"/>
    <property type="project" value="TreeGrafter"/>
</dbReference>
<dbReference type="HOGENOM" id="CLU_005391_5_3_4"/>
<dbReference type="GO" id="GO:0004777">
    <property type="term" value="F:succinate-semialdehyde dehydrogenase (NAD+) activity"/>
    <property type="evidence" value="ECO:0007669"/>
    <property type="project" value="TreeGrafter"/>
</dbReference>
<evidence type="ECO:0000256" key="4">
    <source>
        <dbReference type="RuleBase" id="RU003345"/>
    </source>
</evidence>
<dbReference type="SUPFAM" id="SSF53720">
    <property type="entry name" value="ALDH-like"/>
    <property type="match status" value="1"/>
</dbReference>
<dbReference type="InterPro" id="IPR029510">
    <property type="entry name" value="Ald_DH_CS_GLU"/>
</dbReference>
<name>B3RAL3_CUPTR</name>